<evidence type="ECO:0000313" key="2">
    <source>
        <dbReference type="EMBL" id="KAK0430405.1"/>
    </source>
</evidence>
<keyword evidence="1" id="KW-1133">Transmembrane helix</keyword>
<accession>A0AA39ITX3</accession>
<sequence length="86" mass="9878">MWWIQNRLSTDVPPRLFVANSVLVLILGSPLVLVATDPIQKFQQQMYVVGNRMAELRIHRTFRPTLTHVSGRSSSRIFQLPLDCES</sequence>
<reference evidence="2" key="1">
    <citation type="submission" date="2023-06" db="EMBL/GenBank/DDBJ databases">
        <authorList>
            <consortium name="Lawrence Berkeley National Laboratory"/>
            <person name="Ahrendt S."/>
            <person name="Sahu N."/>
            <person name="Indic B."/>
            <person name="Wong-Bajracharya J."/>
            <person name="Merenyi Z."/>
            <person name="Ke H.-M."/>
            <person name="Monk M."/>
            <person name="Kocsube S."/>
            <person name="Drula E."/>
            <person name="Lipzen A."/>
            <person name="Balint B."/>
            <person name="Henrissat B."/>
            <person name="Andreopoulos B."/>
            <person name="Martin F.M."/>
            <person name="Harder C.B."/>
            <person name="Rigling D."/>
            <person name="Ford K.L."/>
            <person name="Foster G.D."/>
            <person name="Pangilinan J."/>
            <person name="Papanicolaou A."/>
            <person name="Barry K."/>
            <person name="LaButti K."/>
            <person name="Viragh M."/>
            <person name="Koriabine M."/>
            <person name="Yan M."/>
            <person name="Riley R."/>
            <person name="Champramary S."/>
            <person name="Plett K.L."/>
            <person name="Tsai I.J."/>
            <person name="Slot J."/>
            <person name="Sipos G."/>
            <person name="Plett J."/>
            <person name="Nagy L.G."/>
            <person name="Grigoriev I.V."/>
        </authorList>
    </citation>
    <scope>NUCLEOTIDE SEQUENCE</scope>
    <source>
        <strain evidence="2">FPL87.14</strain>
    </source>
</reference>
<dbReference type="EMBL" id="JAUEPT010000150">
    <property type="protein sequence ID" value="KAK0430405.1"/>
    <property type="molecule type" value="Genomic_DNA"/>
</dbReference>
<protein>
    <submittedName>
        <fullName evidence="2">Uncharacterized protein</fullName>
    </submittedName>
</protein>
<evidence type="ECO:0000313" key="3">
    <source>
        <dbReference type="Proteomes" id="UP001175226"/>
    </source>
</evidence>
<comment type="caution">
    <text evidence="2">The sequence shown here is derived from an EMBL/GenBank/DDBJ whole genome shotgun (WGS) entry which is preliminary data.</text>
</comment>
<evidence type="ECO:0000256" key="1">
    <source>
        <dbReference type="SAM" id="Phobius"/>
    </source>
</evidence>
<gene>
    <name evidence="2" type="ORF">EV421DRAFT_305397</name>
</gene>
<name>A0AA39ITX3_9AGAR</name>
<keyword evidence="1" id="KW-0812">Transmembrane</keyword>
<keyword evidence="1" id="KW-0472">Membrane</keyword>
<keyword evidence="3" id="KW-1185">Reference proteome</keyword>
<feature type="transmembrane region" description="Helical" evidence="1">
    <location>
        <begin position="16"/>
        <end position="36"/>
    </location>
</feature>
<organism evidence="2 3">
    <name type="scientific">Armillaria borealis</name>
    <dbReference type="NCBI Taxonomy" id="47425"/>
    <lineage>
        <taxon>Eukaryota</taxon>
        <taxon>Fungi</taxon>
        <taxon>Dikarya</taxon>
        <taxon>Basidiomycota</taxon>
        <taxon>Agaricomycotina</taxon>
        <taxon>Agaricomycetes</taxon>
        <taxon>Agaricomycetidae</taxon>
        <taxon>Agaricales</taxon>
        <taxon>Marasmiineae</taxon>
        <taxon>Physalacriaceae</taxon>
        <taxon>Armillaria</taxon>
    </lineage>
</organism>
<proteinExistence type="predicted"/>
<dbReference type="AlphaFoldDB" id="A0AA39ITX3"/>
<dbReference type="Proteomes" id="UP001175226">
    <property type="component" value="Unassembled WGS sequence"/>
</dbReference>